<evidence type="ECO:0000313" key="3">
    <source>
        <dbReference type="EMBL" id="ETX12727.1"/>
    </source>
</evidence>
<dbReference type="EMBL" id="JALZ01000058">
    <property type="protein sequence ID" value="ETX12727.1"/>
    <property type="molecule type" value="Genomic_DNA"/>
</dbReference>
<evidence type="ECO:0000313" key="4">
    <source>
        <dbReference type="Proteomes" id="UP000022447"/>
    </source>
</evidence>
<comment type="caution">
    <text evidence="3">The sequence shown here is derived from an EMBL/GenBank/DDBJ whole genome shotgun (WGS) entry which is preliminary data.</text>
</comment>
<dbReference type="STRING" id="1449350.OCH239_17425"/>
<evidence type="ECO:0000256" key="2">
    <source>
        <dbReference type="SAM" id="Phobius"/>
    </source>
</evidence>
<feature type="transmembrane region" description="Helical" evidence="2">
    <location>
        <begin position="117"/>
        <end position="136"/>
    </location>
</feature>
<gene>
    <name evidence="3" type="ORF">OCH239_17425</name>
</gene>
<protein>
    <submittedName>
        <fullName evidence="3">Uncharacterized protein</fullName>
    </submittedName>
</protein>
<dbReference type="RefSeq" id="WP_037266983.1">
    <property type="nucleotide sequence ID" value="NZ_JALZ01000058.1"/>
</dbReference>
<accession>X7E9U2</accession>
<feature type="region of interest" description="Disordered" evidence="1">
    <location>
        <begin position="1"/>
        <end position="22"/>
    </location>
</feature>
<keyword evidence="2" id="KW-0812">Transmembrane</keyword>
<sequence>MGNDIEPNGEQKELVSVDPASGEVDISALSPETQEELRRYAAMKKIDLQAAVQQNQLDLQTTSIAVGNMAEVTRRMSESGDSVSLRQTIENKAGKTEVLMGNTDEARRGGVDKDTSTWLYIGGGIVVLLILTSVIGG</sequence>
<dbReference type="OrthoDB" id="7353866at2"/>
<evidence type="ECO:0000256" key="1">
    <source>
        <dbReference type="SAM" id="MobiDB-lite"/>
    </source>
</evidence>
<dbReference type="Proteomes" id="UP000022447">
    <property type="component" value="Unassembled WGS sequence"/>
</dbReference>
<dbReference type="AlphaFoldDB" id="X7E9U2"/>
<name>X7E9U2_9RHOB</name>
<reference evidence="3 4" key="1">
    <citation type="submission" date="2014-01" db="EMBL/GenBank/DDBJ databases">
        <title>Roseivivax halodurans JCM 10272 Genome Sequencing.</title>
        <authorList>
            <person name="Lai Q."/>
            <person name="Li G."/>
            <person name="Shao Z."/>
        </authorList>
    </citation>
    <scope>NUCLEOTIDE SEQUENCE [LARGE SCALE GENOMIC DNA]</scope>
    <source>
        <strain evidence="3 4">JCM 10272</strain>
    </source>
</reference>
<keyword evidence="2" id="KW-0472">Membrane</keyword>
<organism evidence="3 4">
    <name type="scientific">Roseivivax halodurans JCM 10272</name>
    <dbReference type="NCBI Taxonomy" id="1449350"/>
    <lineage>
        <taxon>Bacteria</taxon>
        <taxon>Pseudomonadati</taxon>
        <taxon>Pseudomonadota</taxon>
        <taxon>Alphaproteobacteria</taxon>
        <taxon>Rhodobacterales</taxon>
        <taxon>Roseobacteraceae</taxon>
        <taxon>Roseivivax</taxon>
    </lineage>
</organism>
<proteinExistence type="predicted"/>
<keyword evidence="2" id="KW-1133">Transmembrane helix</keyword>
<keyword evidence="4" id="KW-1185">Reference proteome</keyword>